<dbReference type="Pfam" id="PF02687">
    <property type="entry name" value="FtsX"/>
    <property type="match status" value="1"/>
</dbReference>
<dbReference type="PANTHER" id="PTHR30572">
    <property type="entry name" value="MEMBRANE COMPONENT OF TRANSPORTER-RELATED"/>
    <property type="match status" value="1"/>
</dbReference>
<evidence type="ECO:0000256" key="4">
    <source>
        <dbReference type="ARBA" id="ARBA00022989"/>
    </source>
</evidence>
<feature type="transmembrane region" description="Helical" evidence="7">
    <location>
        <begin position="337"/>
        <end position="359"/>
    </location>
</feature>
<evidence type="ECO:0000313" key="10">
    <source>
        <dbReference type="EMBL" id="MBC5689796.1"/>
    </source>
</evidence>
<evidence type="ECO:0000313" key="11">
    <source>
        <dbReference type="Proteomes" id="UP000652477"/>
    </source>
</evidence>
<feature type="domain" description="MacB-like periplasmic core" evidence="9">
    <location>
        <begin position="21"/>
        <end position="168"/>
    </location>
</feature>
<evidence type="ECO:0000256" key="1">
    <source>
        <dbReference type="ARBA" id="ARBA00004651"/>
    </source>
</evidence>
<evidence type="ECO:0000259" key="8">
    <source>
        <dbReference type="Pfam" id="PF02687"/>
    </source>
</evidence>
<comment type="subcellular location">
    <subcellularLocation>
        <location evidence="1">Cell membrane</location>
        <topology evidence="1">Multi-pass membrane protein</topology>
    </subcellularLocation>
</comment>
<name>A0A923LKU7_9FIRM</name>
<keyword evidence="11" id="KW-1185">Reference proteome</keyword>
<dbReference type="InterPro" id="IPR050250">
    <property type="entry name" value="Macrolide_Exporter_MacB"/>
</dbReference>
<evidence type="ECO:0000259" key="9">
    <source>
        <dbReference type="Pfam" id="PF12704"/>
    </source>
</evidence>
<dbReference type="InterPro" id="IPR003838">
    <property type="entry name" value="ABC3_permease_C"/>
</dbReference>
<evidence type="ECO:0000256" key="5">
    <source>
        <dbReference type="ARBA" id="ARBA00023136"/>
    </source>
</evidence>
<accession>A0A923LKU7</accession>
<gene>
    <name evidence="10" type="ORF">H8S37_12805</name>
</gene>
<proteinExistence type="inferred from homology"/>
<keyword evidence="5 7" id="KW-0472">Membrane</keyword>
<dbReference type="RefSeq" id="WP_186876446.1">
    <property type="nucleotide sequence ID" value="NZ_JACOPF010000002.1"/>
</dbReference>
<feature type="transmembrane region" description="Helical" evidence="7">
    <location>
        <begin position="394"/>
        <end position="418"/>
    </location>
</feature>
<dbReference type="GO" id="GO:0005886">
    <property type="term" value="C:plasma membrane"/>
    <property type="evidence" value="ECO:0007669"/>
    <property type="project" value="UniProtKB-SubCell"/>
</dbReference>
<sequence>MRWTDLLRMSISSLRRRKLRTFLTILGVVIGTASIVVMISLGLGMQESVYREIEQSGGMTSLTVTGKQTDTGMYSSSLGSEEESDKYITDEVIAQLREMEHVKSAEPVLSLNAVALKGKYIGYLELRGMTPEGLKQLKMDLAPGGTLPDPDSQNLDLVVGNGVIQSFYEESTGKGYWDTGELPDIDFMKDQMFLILDESTYFQSQENTDMGTGSENGENVQNGGAASALKKTAKKYVVKASGVIEGDINAYNANYYYVYCDLDTLKEMLKKEFRGSVIPGQPSTKSGKPYSKFVYSSATVQADDMEEVDALSAQIREMGYNVSTNAEYMESMKKQFAMVQAVLGGIGAVSLLVAAIGIANTMMMSIYERTKEIGVMKVIGCSLKNIKQMFLLEAAFIGFVGGVIGSVLSFLMSFVINFLTGNGSAIGLDGNISYIPPWLMAAALAFAVLVGMTAGYFPAKRAMRLSPLAAIRNE</sequence>
<feature type="transmembrane region" description="Helical" evidence="7">
    <location>
        <begin position="438"/>
        <end position="457"/>
    </location>
</feature>
<protein>
    <submittedName>
        <fullName evidence="10">ABC transporter permease</fullName>
    </submittedName>
</protein>
<dbReference type="AlphaFoldDB" id="A0A923LKU7"/>
<keyword evidence="2" id="KW-1003">Cell membrane</keyword>
<dbReference type="PANTHER" id="PTHR30572:SF4">
    <property type="entry name" value="ABC TRANSPORTER PERMEASE YTRF"/>
    <property type="match status" value="1"/>
</dbReference>
<dbReference type="InterPro" id="IPR025857">
    <property type="entry name" value="MacB_PCD"/>
</dbReference>
<dbReference type="EMBL" id="JACOPF010000002">
    <property type="protein sequence ID" value="MBC5689796.1"/>
    <property type="molecule type" value="Genomic_DNA"/>
</dbReference>
<comment type="caution">
    <text evidence="10">The sequence shown here is derived from an EMBL/GenBank/DDBJ whole genome shotgun (WGS) entry which is preliminary data.</text>
</comment>
<dbReference type="Proteomes" id="UP000652477">
    <property type="component" value="Unassembled WGS sequence"/>
</dbReference>
<dbReference type="Pfam" id="PF12704">
    <property type="entry name" value="MacB_PCD"/>
    <property type="match status" value="1"/>
</dbReference>
<keyword evidence="4 7" id="KW-1133">Transmembrane helix</keyword>
<feature type="domain" description="ABC3 transporter permease C-terminal" evidence="8">
    <location>
        <begin position="346"/>
        <end position="467"/>
    </location>
</feature>
<dbReference type="GO" id="GO:0022857">
    <property type="term" value="F:transmembrane transporter activity"/>
    <property type="evidence" value="ECO:0007669"/>
    <property type="project" value="TreeGrafter"/>
</dbReference>
<evidence type="ECO:0000256" key="2">
    <source>
        <dbReference type="ARBA" id="ARBA00022475"/>
    </source>
</evidence>
<evidence type="ECO:0000256" key="7">
    <source>
        <dbReference type="SAM" id="Phobius"/>
    </source>
</evidence>
<keyword evidence="3 7" id="KW-0812">Transmembrane</keyword>
<comment type="similarity">
    <text evidence="6">Belongs to the ABC-4 integral membrane protein family.</text>
</comment>
<feature type="transmembrane region" description="Helical" evidence="7">
    <location>
        <begin position="21"/>
        <end position="45"/>
    </location>
</feature>
<evidence type="ECO:0000256" key="3">
    <source>
        <dbReference type="ARBA" id="ARBA00022692"/>
    </source>
</evidence>
<evidence type="ECO:0000256" key="6">
    <source>
        <dbReference type="ARBA" id="ARBA00038076"/>
    </source>
</evidence>
<organism evidence="10 11">
    <name type="scientific">Mediterraneibacter hominis</name>
    <dbReference type="NCBI Taxonomy" id="2763054"/>
    <lineage>
        <taxon>Bacteria</taxon>
        <taxon>Bacillati</taxon>
        <taxon>Bacillota</taxon>
        <taxon>Clostridia</taxon>
        <taxon>Lachnospirales</taxon>
        <taxon>Lachnospiraceae</taxon>
        <taxon>Mediterraneibacter</taxon>
    </lineage>
</organism>
<reference evidence="10" key="1">
    <citation type="submission" date="2020-08" db="EMBL/GenBank/DDBJ databases">
        <title>Genome public.</title>
        <authorList>
            <person name="Liu C."/>
            <person name="Sun Q."/>
        </authorList>
    </citation>
    <scope>NUCLEOTIDE SEQUENCE</scope>
    <source>
        <strain evidence="10">NSJ-55</strain>
    </source>
</reference>